<dbReference type="Pfam" id="PF18014">
    <property type="entry name" value="Acetyltransf_18"/>
    <property type="match status" value="1"/>
</dbReference>
<evidence type="ECO:0000313" key="3">
    <source>
        <dbReference type="RefSeq" id="XP_013384210.1"/>
    </source>
</evidence>
<dbReference type="Pfam" id="PF00583">
    <property type="entry name" value="Acetyltransf_1"/>
    <property type="match status" value="1"/>
</dbReference>
<dbReference type="InterPro" id="IPR041496">
    <property type="entry name" value="YitH/HolE_GNAT"/>
</dbReference>
<dbReference type="PANTHER" id="PTHR47237">
    <property type="entry name" value="SLL0310 PROTEIN"/>
    <property type="match status" value="1"/>
</dbReference>
<sequence length="347" mass="39175">MFGNTVRRHVTISRFFNAVSNERLSSVLVGDPFCRLRTQRPVFQRPLTSTTEGIQGVTIRRGRIEDVPGVWQLSEEAMWNTHQDMIETLFKMCENGWTVAEKDGNVVGCCLTHDFNDDLTTGGHFIVSPKMRGYGVGGQILRNIAEEYGERNIHFSSISYMIDTYERYNGAPLSRGDTGGKYFGVFKDIPLPPDALRKYHLSDLRQVELSDLIEYDTSFHVVPRPEMLKIWLGQTTAETLVLLEKGKIAGYGSIRPAMNGFYLGPLYAENTIGTLVLFKALVDLIPRDSNVDFFLPHANEAGQLILKANENTVGLYDTFHKCARKSYIPVLKWNNVFALLFNECGLC</sequence>
<dbReference type="Gene3D" id="3.40.630.90">
    <property type="match status" value="1"/>
</dbReference>
<dbReference type="PROSITE" id="PS51186">
    <property type="entry name" value="GNAT"/>
    <property type="match status" value="1"/>
</dbReference>
<evidence type="ECO:0000313" key="2">
    <source>
        <dbReference type="Proteomes" id="UP000085678"/>
    </source>
</evidence>
<dbReference type="PANTHER" id="PTHR47237:SF1">
    <property type="entry name" value="SLL0310 PROTEIN"/>
    <property type="match status" value="1"/>
</dbReference>
<gene>
    <name evidence="3" type="primary">LOC106154412</name>
</gene>
<dbReference type="RefSeq" id="XP_013384210.1">
    <property type="nucleotide sequence ID" value="XM_013528756.1"/>
</dbReference>
<dbReference type="KEGG" id="lak:106154412"/>
<dbReference type="InParanoid" id="A0A1S3HDV5"/>
<dbReference type="STRING" id="7574.A0A1S3HDV5"/>
<dbReference type="Gene3D" id="3.40.630.30">
    <property type="match status" value="1"/>
</dbReference>
<dbReference type="GeneID" id="106154412"/>
<reference evidence="3" key="1">
    <citation type="submission" date="2025-08" db="UniProtKB">
        <authorList>
            <consortium name="RefSeq"/>
        </authorList>
    </citation>
    <scope>IDENTIFICATION</scope>
    <source>
        <tissue evidence="3">Gonads</tissue>
    </source>
</reference>
<evidence type="ECO:0000259" key="1">
    <source>
        <dbReference type="PROSITE" id="PS51186"/>
    </source>
</evidence>
<accession>A0A1S3HDV5</accession>
<dbReference type="OrthoDB" id="5771378at2759"/>
<dbReference type="CDD" id="cd04301">
    <property type="entry name" value="NAT_SF"/>
    <property type="match status" value="1"/>
</dbReference>
<name>A0A1S3HDV5_LINAN</name>
<dbReference type="AlphaFoldDB" id="A0A1S3HDV5"/>
<dbReference type="InterPro" id="IPR016181">
    <property type="entry name" value="Acyl_CoA_acyltransferase"/>
</dbReference>
<keyword evidence="2" id="KW-1185">Reference proteome</keyword>
<dbReference type="GO" id="GO:0016747">
    <property type="term" value="F:acyltransferase activity, transferring groups other than amino-acyl groups"/>
    <property type="evidence" value="ECO:0007669"/>
    <property type="project" value="InterPro"/>
</dbReference>
<organism evidence="2 3">
    <name type="scientific">Lingula anatina</name>
    <name type="common">Brachiopod</name>
    <name type="synonym">Lingula unguis</name>
    <dbReference type="NCBI Taxonomy" id="7574"/>
    <lineage>
        <taxon>Eukaryota</taxon>
        <taxon>Metazoa</taxon>
        <taxon>Spiralia</taxon>
        <taxon>Lophotrochozoa</taxon>
        <taxon>Brachiopoda</taxon>
        <taxon>Linguliformea</taxon>
        <taxon>Lingulata</taxon>
        <taxon>Lingulida</taxon>
        <taxon>Linguloidea</taxon>
        <taxon>Lingulidae</taxon>
        <taxon>Lingula</taxon>
    </lineage>
</organism>
<proteinExistence type="predicted"/>
<feature type="domain" description="N-acetyltransferase" evidence="1">
    <location>
        <begin position="57"/>
        <end position="192"/>
    </location>
</feature>
<protein>
    <submittedName>
        <fullName evidence="3">Uncharacterized protein LOC106154412</fullName>
    </submittedName>
</protein>
<dbReference type="Proteomes" id="UP000085678">
    <property type="component" value="Unplaced"/>
</dbReference>
<dbReference type="InterPro" id="IPR052729">
    <property type="entry name" value="Acyl/Acetyltrans_Enzymes"/>
</dbReference>
<dbReference type="InterPro" id="IPR000182">
    <property type="entry name" value="GNAT_dom"/>
</dbReference>
<dbReference type="SUPFAM" id="SSF55729">
    <property type="entry name" value="Acyl-CoA N-acyltransferases (Nat)"/>
    <property type="match status" value="1"/>
</dbReference>